<organism evidence="2 3">
    <name type="scientific">Aeromonas hydrophila</name>
    <dbReference type="NCBI Taxonomy" id="644"/>
    <lineage>
        <taxon>Bacteria</taxon>
        <taxon>Pseudomonadati</taxon>
        <taxon>Pseudomonadota</taxon>
        <taxon>Gammaproteobacteria</taxon>
        <taxon>Aeromonadales</taxon>
        <taxon>Aeromonadaceae</taxon>
        <taxon>Aeromonas</taxon>
    </lineage>
</organism>
<accession>A0AAD3UEE7</accession>
<name>A0AAD3UEE7_AERHY</name>
<sequence length="195" mass="22352">MSEYLSIGATIIASLGGSGAIILGLSNYLGKIWAERLMATEKANHEQKLEYLRVQLQKENQLHLAELNNGLEIYKQTHLREHSDKLVIYRATIELTAIMLAKVEMIVLQYKRELSPEEKEKFEIERLKIYGYLAMIAPQEVMDANDVFVDQLLAIVFDGKVTSWETIRTKLLYLTNSMRRDIGIDKSDVAYNGNR</sequence>
<reference evidence="2" key="2">
    <citation type="submission" date="2020-01" db="EMBL/GenBank/DDBJ databases">
        <authorList>
            <consortium name="NCBI Pathogen Detection Project"/>
        </authorList>
    </citation>
    <scope>NUCLEOTIDE SEQUENCE</scope>
    <source>
        <strain evidence="2">OLC2673_Aeromonas</strain>
    </source>
</reference>
<dbReference type="EMBL" id="DACTUL010000027">
    <property type="protein sequence ID" value="HAT6345385.1"/>
    <property type="molecule type" value="Genomic_DNA"/>
</dbReference>
<dbReference type="AlphaFoldDB" id="A0AAD3UEE7"/>
<comment type="caution">
    <text evidence="2">The sequence shown here is derived from an EMBL/GenBank/DDBJ whole genome shotgun (WGS) entry which is preliminary data.</text>
</comment>
<keyword evidence="1" id="KW-0812">Transmembrane</keyword>
<dbReference type="RefSeq" id="WP_162791129.1">
    <property type="nucleotide sequence ID" value="NZ_JAQNAC010000001.1"/>
</dbReference>
<gene>
    <name evidence="2" type="ORF">JAJ28_003152</name>
</gene>
<evidence type="ECO:0000313" key="3">
    <source>
        <dbReference type="Proteomes" id="UP000859505"/>
    </source>
</evidence>
<reference evidence="2" key="1">
    <citation type="journal article" date="2018" name="Genome Biol.">
        <title>SKESA: strategic k-mer extension for scrupulous assemblies.</title>
        <authorList>
            <person name="Souvorov A."/>
            <person name="Agarwala R."/>
            <person name="Lipman D.J."/>
        </authorList>
    </citation>
    <scope>NUCLEOTIDE SEQUENCE</scope>
    <source>
        <strain evidence="2">OLC2673_Aeromonas</strain>
    </source>
</reference>
<dbReference type="Proteomes" id="UP000859505">
    <property type="component" value="Unassembled WGS sequence"/>
</dbReference>
<proteinExistence type="predicted"/>
<protein>
    <submittedName>
        <fullName evidence="2">Uncharacterized protein</fullName>
    </submittedName>
</protein>
<evidence type="ECO:0000256" key="1">
    <source>
        <dbReference type="SAM" id="Phobius"/>
    </source>
</evidence>
<evidence type="ECO:0000313" key="2">
    <source>
        <dbReference type="EMBL" id="HAT6345385.1"/>
    </source>
</evidence>
<keyword evidence="1" id="KW-0472">Membrane</keyword>
<feature type="transmembrane region" description="Helical" evidence="1">
    <location>
        <begin position="6"/>
        <end position="29"/>
    </location>
</feature>
<keyword evidence="1" id="KW-1133">Transmembrane helix</keyword>